<accession>A0A6J5P0E6</accession>
<organism evidence="1">
    <name type="scientific">uncultured Caudovirales phage</name>
    <dbReference type="NCBI Taxonomy" id="2100421"/>
    <lineage>
        <taxon>Viruses</taxon>
        <taxon>Duplodnaviria</taxon>
        <taxon>Heunggongvirae</taxon>
        <taxon>Uroviricota</taxon>
        <taxon>Caudoviricetes</taxon>
        <taxon>Peduoviridae</taxon>
        <taxon>Maltschvirus</taxon>
        <taxon>Maltschvirus maltsch</taxon>
    </lineage>
</organism>
<proteinExistence type="predicted"/>
<name>A0A6J5P0E6_9CAUD</name>
<sequence>MSQQDIYKKIQQFFNSQRYNEIADMFATSEENAAEACACEGVNRFANTITERSDFFVERCLGTFEAYLDENRDQLNAQEKAFFRSLNLI</sequence>
<reference evidence="1" key="1">
    <citation type="submission" date="2020-04" db="EMBL/GenBank/DDBJ databases">
        <authorList>
            <person name="Chiriac C."/>
            <person name="Salcher M."/>
            <person name="Ghai R."/>
            <person name="Kavagutti S V."/>
        </authorList>
    </citation>
    <scope>NUCLEOTIDE SEQUENCE</scope>
</reference>
<dbReference type="EMBL" id="LR796761">
    <property type="protein sequence ID" value="CAB4164562.1"/>
    <property type="molecule type" value="Genomic_DNA"/>
</dbReference>
<gene>
    <name evidence="1" type="ORF">UFOVP830_50</name>
</gene>
<protein>
    <submittedName>
        <fullName evidence="1">Uncharacterized protein</fullName>
    </submittedName>
</protein>
<evidence type="ECO:0000313" key="1">
    <source>
        <dbReference type="EMBL" id="CAB4164562.1"/>
    </source>
</evidence>